<dbReference type="OrthoDB" id="5841284at2759"/>
<evidence type="ECO:0000313" key="1">
    <source>
        <dbReference type="Proteomes" id="UP000025227"/>
    </source>
</evidence>
<dbReference type="GO" id="GO:0003676">
    <property type="term" value="F:nucleic acid binding"/>
    <property type="evidence" value="ECO:0007669"/>
    <property type="project" value="InterPro"/>
</dbReference>
<accession>A0A7I4Y8A0</accession>
<keyword evidence="1" id="KW-1185">Reference proteome</keyword>
<dbReference type="InterPro" id="IPR036397">
    <property type="entry name" value="RNaseH_sf"/>
</dbReference>
<sequence length="104" mass="11800">MVLDMTSLTVLHVLRRFMATVGCPTFILCDNALAFKAIAKCFSSLSDPEVNEDVLDYCTKRRVHFEFIPSLSPSQGGVYEKMIDIYKKSYRHAIGGRILNIEDH</sequence>
<evidence type="ECO:0000313" key="2">
    <source>
        <dbReference type="WBParaSite" id="HCON_00061840-00001"/>
    </source>
</evidence>
<organism evidence="1 2">
    <name type="scientific">Haemonchus contortus</name>
    <name type="common">Barber pole worm</name>
    <dbReference type="NCBI Taxonomy" id="6289"/>
    <lineage>
        <taxon>Eukaryota</taxon>
        <taxon>Metazoa</taxon>
        <taxon>Ecdysozoa</taxon>
        <taxon>Nematoda</taxon>
        <taxon>Chromadorea</taxon>
        <taxon>Rhabditida</taxon>
        <taxon>Rhabditina</taxon>
        <taxon>Rhabditomorpha</taxon>
        <taxon>Strongyloidea</taxon>
        <taxon>Trichostrongylidae</taxon>
        <taxon>Haemonchus</taxon>
    </lineage>
</organism>
<dbReference type="Proteomes" id="UP000025227">
    <property type="component" value="Unplaced"/>
</dbReference>
<dbReference type="SUPFAM" id="SSF53098">
    <property type="entry name" value="Ribonuclease H-like"/>
    <property type="match status" value="1"/>
</dbReference>
<dbReference type="InterPro" id="IPR012337">
    <property type="entry name" value="RNaseH-like_sf"/>
</dbReference>
<reference evidence="2" key="1">
    <citation type="submission" date="2020-12" db="UniProtKB">
        <authorList>
            <consortium name="WormBaseParasite"/>
        </authorList>
    </citation>
    <scope>IDENTIFICATION</scope>
    <source>
        <strain evidence="2">MHco3</strain>
    </source>
</reference>
<protein>
    <submittedName>
        <fullName evidence="2">Integrase catalytic domain-containing protein</fullName>
    </submittedName>
</protein>
<proteinExistence type="predicted"/>
<dbReference type="Gene3D" id="3.30.420.10">
    <property type="entry name" value="Ribonuclease H-like superfamily/Ribonuclease H"/>
    <property type="match status" value="1"/>
</dbReference>
<name>A0A7I4Y8A0_HAECO</name>
<dbReference type="OMA" id="DEPMNEK"/>
<dbReference type="WBParaSite" id="HCON_00061840-00001">
    <property type="protein sequence ID" value="HCON_00061840-00001"/>
    <property type="gene ID" value="HCON_00061840"/>
</dbReference>
<dbReference type="AlphaFoldDB" id="A0A7I4Y8A0"/>